<dbReference type="AlphaFoldDB" id="A0AA86SFD9"/>
<name>A0AA86SFD9_9FABA</name>
<evidence type="ECO:0000256" key="2">
    <source>
        <dbReference type="SAM" id="SignalP"/>
    </source>
</evidence>
<organism evidence="3 4">
    <name type="scientific">Sphenostylis stenocarpa</name>
    <dbReference type="NCBI Taxonomy" id="92480"/>
    <lineage>
        <taxon>Eukaryota</taxon>
        <taxon>Viridiplantae</taxon>
        <taxon>Streptophyta</taxon>
        <taxon>Embryophyta</taxon>
        <taxon>Tracheophyta</taxon>
        <taxon>Spermatophyta</taxon>
        <taxon>Magnoliopsida</taxon>
        <taxon>eudicotyledons</taxon>
        <taxon>Gunneridae</taxon>
        <taxon>Pentapetalae</taxon>
        <taxon>rosids</taxon>
        <taxon>fabids</taxon>
        <taxon>Fabales</taxon>
        <taxon>Fabaceae</taxon>
        <taxon>Papilionoideae</taxon>
        <taxon>50 kb inversion clade</taxon>
        <taxon>NPAAA clade</taxon>
        <taxon>indigoferoid/millettioid clade</taxon>
        <taxon>Phaseoleae</taxon>
        <taxon>Sphenostylis</taxon>
    </lineage>
</organism>
<dbReference type="InterPro" id="IPR036312">
    <property type="entry name" value="Bifun_inhib/LTP/seed_sf"/>
</dbReference>
<dbReference type="Gene3D" id="1.10.110.10">
    <property type="entry name" value="Plant lipid-transfer and hydrophobic proteins"/>
    <property type="match status" value="1"/>
</dbReference>
<accession>A0AA86SFD9</accession>
<reference evidence="3" key="1">
    <citation type="submission" date="2023-10" db="EMBL/GenBank/DDBJ databases">
        <authorList>
            <person name="Domelevo Entfellner J.-B."/>
        </authorList>
    </citation>
    <scope>NUCLEOTIDE SEQUENCE</scope>
</reference>
<dbReference type="Proteomes" id="UP001189624">
    <property type="component" value="Chromosome 5"/>
</dbReference>
<gene>
    <name evidence="3" type="ORF">AYBTSS11_LOCUS16732</name>
</gene>
<feature type="chain" id="PRO_5041719808" description="Bifunctional inhibitor/plant lipid transfer protein/seed storage helical domain-containing protein" evidence="2">
    <location>
        <begin position="17"/>
        <end position="214"/>
    </location>
</feature>
<dbReference type="EMBL" id="OY731402">
    <property type="protein sequence ID" value="CAJ1956574.1"/>
    <property type="molecule type" value="Genomic_DNA"/>
</dbReference>
<feature type="region of interest" description="Disordered" evidence="1">
    <location>
        <begin position="169"/>
        <end position="195"/>
    </location>
</feature>
<evidence type="ECO:0000313" key="4">
    <source>
        <dbReference type="Proteomes" id="UP001189624"/>
    </source>
</evidence>
<dbReference type="PANTHER" id="PTHR34683:SF2">
    <property type="entry name" value="EXPRESSED PROTEIN"/>
    <property type="match status" value="1"/>
</dbReference>
<sequence>MAMIPIIVLALSLVSASHMGEAEKLVPSPFAVCLPVFEYFPDCLEFLVGDPNFHWPPTRCCKNVVVLNKLARYATGPRIICWCIEVMVKGMTPPLIHLYIDGRQMKFNLKRHKKPKLQPFLLSFLPPFHIFPKFPSRFVFLPRHTLSMKKSGLLAASVAAASATAASLSSSSSHQDESRTRDNASSQSSSSSTEKFAPRFDGLRFIETLVTAHR</sequence>
<protein>
    <recommendedName>
        <fullName evidence="5">Bifunctional inhibitor/plant lipid transfer protein/seed storage helical domain-containing protein</fullName>
    </recommendedName>
</protein>
<feature type="signal peptide" evidence="2">
    <location>
        <begin position="1"/>
        <end position="16"/>
    </location>
</feature>
<dbReference type="SUPFAM" id="SSF47699">
    <property type="entry name" value="Bifunctional inhibitor/lipid-transfer protein/seed storage 2S albumin"/>
    <property type="match status" value="1"/>
</dbReference>
<proteinExistence type="predicted"/>
<evidence type="ECO:0008006" key="5">
    <source>
        <dbReference type="Google" id="ProtNLM"/>
    </source>
</evidence>
<keyword evidence="2" id="KW-0732">Signal</keyword>
<dbReference type="Gramene" id="rna-AYBTSS11_LOCUS16732">
    <property type="protein sequence ID" value="CAJ1956574.1"/>
    <property type="gene ID" value="gene-AYBTSS11_LOCUS16732"/>
</dbReference>
<keyword evidence="4" id="KW-1185">Reference proteome</keyword>
<dbReference type="PANTHER" id="PTHR34683">
    <property type="entry name" value="EXPRESSED PROTEIN-RELATED"/>
    <property type="match status" value="1"/>
</dbReference>
<evidence type="ECO:0000313" key="3">
    <source>
        <dbReference type="EMBL" id="CAJ1956574.1"/>
    </source>
</evidence>
<evidence type="ECO:0000256" key="1">
    <source>
        <dbReference type="SAM" id="MobiDB-lite"/>
    </source>
</evidence>